<dbReference type="Gene3D" id="3.40.630.30">
    <property type="match status" value="1"/>
</dbReference>
<dbReference type="InterPro" id="IPR031165">
    <property type="entry name" value="GNAT_YJDJ"/>
</dbReference>
<dbReference type="PROSITE" id="PS51729">
    <property type="entry name" value="GNAT_YJDJ"/>
    <property type="match status" value="1"/>
</dbReference>
<dbReference type="PANTHER" id="PTHR31435">
    <property type="entry name" value="PROTEIN NATD1"/>
    <property type="match status" value="1"/>
</dbReference>
<evidence type="ECO:0000313" key="4">
    <source>
        <dbReference type="RefSeq" id="XP_022140654.1"/>
    </source>
</evidence>
<evidence type="ECO:0000256" key="1">
    <source>
        <dbReference type="SAM" id="MobiDB-lite"/>
    </source>
</evidence>
<organism evidence="3 4">
    <name type="scientific">Momordica charantia</name>
    <name type="common">Bitter gourd</name>
    <name type="synonym">Balsam pear</name>
    <dbReference type="NCBI Taxonomy" id="3673"/>
    <lineage>
        <taxon>Eukaryota</taxon>
        <taxon>Viridiplantae</taxon>
        <taxon>Streptophyta</taxon>
        <taxon>Embryophyta</taxon>
        <taxon>Tracheophyta</taxon>
        <taxon>Spermatophyta</taxon>
        <taxon>Magnoliopsida</taxon>
        <taxon>eudicotyledons</taxon>
        <taxon>Gunneridae</taxon>
        <taxon>Pentapetalae</taxon>
        <taxon>rosids</taxon>
        <taxon>fabids</taxon>
        <taxon>Cucurbitales</taxon>
        <taxon>Cucurbitaceae</taxon>
        <taxon>Momordiceae</taxon>
        <taxon>Momordica</taxon>
    </lineage>
</organism>
<name>A0A6J1CG99_MOMCH</name>
<dbReference type="AlphaFoldDB" id="A0A6J1CG99"/>
<protein>
    <submittedName>
        <fullName evidence="4">Acetyltransferase At1g77540 isoform X1</fullName>
    </submittedName>
</protein>
<feature type="region of interest" description="Disordered" evidence="1">
    <location>
        <begin position="28"/>
        <end position="47"/>
    </location>
</feature>
<sequence length="160" mass="17798">MVVIYSIPKSPSVVLCPLPPLINSAAVSEEDMASKNPRPEAGDGTEAPKIVWNEGQRRFETEDKKAYLQYVIKNEGKVIDMIHTFVPSSKRGLGLASHLCVAAFNHANAHSLSIIPSCSYISDTFLPRNPSWNYLLYSGDKKSNMYVLGRVLKNRYVLGR</sequence>
<dbReference type="OrthoDB" id="74247at2759"/>
<dbReference type="SUPFAM" id="SSF55729">
    <property type="entry name" value="Acyl-CoA N-acyltransferases (Nat)"/>
    <property type="match status" value="1"/>
</dbReference>
<accession>A0A6J1CG99</accession>
<dbReference type="GeneID" id="111011259"/>
<dbReference type="Pfam" id="PF14542">
    <property type="entry name" value="Acetyltransf_CG"/>
    <property type="match status" value="1"/>
</dbReference>
<dbReference type="KEGG" id="mcha:111011259"/>
<dbReference type="PANTHER" id="PTHR31435:SF9">
    <property type="entry name" value="PROTEIN NATD1"/>
    <property type="match status" value="1"/>
</dbReference>
<dbReference type="InterPro" id="IPR045057">
    <property type="entry name" value="Gcn5-rel_NAT"/>
</dbReference>
<evidence type="ECO:0000313" key="3">
    <source>
        <dbReference type="Proteomes" id="UP000504603"/>
    </source>
</evidence>
<dbReference type="RefSeq" id="XP_022140654.1">
    <property type="nucleotide sequence ID" value="XM_022284962.1"/>
</dbReference>
<dbReference type="FunFam" id="3.40.630.30:FF:000106">
    <property type="entry name" value="Acetyltransferase At1g77540"/>
    <property type="match status" value="1"/>
</dbReference>
<evidence type="ECO:0000259" key="2">
    <source>
        <dbReference type="PROSITE" id="PS51729"/>
    </source>
</evidence>
<dbReference type="InterPro" id="IPR016181">
    <property type="entry name" value="Acyl_CoA_acyltransferase"/>
</dbReference>
<dbReference type="Proteomes" id="UP000504603">
    <property type="component" value="Unplaced"/>
</dbReference>
<feature type="domain" description="N-acetyltransferase" evidence="2">
    <location>
        <begin position="49"/>
        <end position="137"/>
    </location>
</feature>
<gene>
    <name evidence="4" type="primary">LOC111011259</name>
</gene>
<reference evidence="4" key="1">
    <citation type="submission" date="2025-08" db="UniProtKB">
        <authorList>
            <consortium name="RefSeq"/>
        </authorList>
    </citation>
    <scope>IDENTIFICATION</scope>
    <source>
        <strain evidence="4">OHB3-1</strain>
    </source>
</reference>
<proteinExistence type="predicted"/>
<keyword evidence="3" id="KW-1185">Reference proteome</keyword>